<dbReference type="EMBL" id="MT145187">
    <property type="protein sequence ID" value="QJI04608.1"/>
    <property type="molecule type" value="Genomic_DNA"/>
</dbReference>
<gene>
    <name evidence="4" type="ORF">MM415A00093_0101</name>
    <name evidence="2" type="ORF">MM415B00143_0008</name>
    <name evidence="1" type="ORF">TM448A00087_0003</name>
    <name evidence="3" type="ORF">TM448B00099_0087</name>
</gene>
<accession>A0A6H1ZA56</accession>
<evidence type="ECO:0000313" key="3">
    <source>
        <dbReference type="EMBL" id="QJH93611.1"/>
    </source>
</evidence>
<evidence type="ECO:0000313" key="2">
    <source>
        <dbReference type="EMBL" id="QJA67857.1"/>
    </source>
</evidence>
<sequence>MPYRVTDIRMVLEASKISIATSLQEYLHHDAIPPDPEIPDDPGTPAWDEVLNARNVSSASKVDPFNSASLNAAKVILVDEMEKQLKFHKRLMDKERDIVDSGVLITLKNNIQAKLDALP</sequence>
<evidence type="ECO:0000313" key="1">
    <source>
        <dbReference type="EMBL" id="QJA44070.1"/>
    </source>
</evidence>
<name>A0A6H1ZA56_9ZZZZ</name>
<dbReference type="EMBL" id="MT141577">
    <property type="protein sequence ID" value="QJA67857.1"/>
    <property type="molecule type" value="Genomic_DNA"/>
</dbReference>
<dbReference type="EMBL" id="MT144589">
    <property type="protein sequence ID" value="QJH93611.1"/>
    <property type="molecule type" value="Genomic_DNA"/>
</dbReference>
<evidence type="ECO:0000313" key="4">
    <source>
        <dbReference type="EMBL" id="QJI04608.1"/>
    </source>
</evidence>
<proteinExistence type="predicted"/>
<dbReference type="AlphaFoldDB" id="A0A6H1ZA56"/>
<organism evidence="1">
    <name type="scientific">viral metagenome</name>
    <dbReference type="NCBI Taxonomy" id="1070528"/>
    <lineage>
        <taxon>unclassified sequences</taxon>
        <taxon>metagenomes</taxon>
        <taxon>organismal metagenomes</taxon>
    </lineage>
</organism>
<reference evidence="1" key="1">
    <citation type="submission" date="2020-03" db="EMBL/GenBank/DDBJ databases">
        <title>The deep terrestrial virosphere.</title>
        <authorList>
            <person name="Holmfeldt K."/>
            <person name="Nilsson E."/>
            <person name="Simone D."/>
            <person name="Lopez-Fernandez M."/>
            <person name="Wu X."/>
            <person name="de Brujin I."/>
            <person name="Lundin D."/>
            <person name="Andersson A."/>
            <person name="Bertilsson S."/>
            <person name="Dopson M."/>
        </authorList>
    </citation>
    <scope>NUCLEOTIDE SEQUENCE</scope>
    <source>
        <strain evidence="4">MM415A00093</strain>
        <strain evidence="2">MM415B00143</strain>
        <strain evidence="1">TM448A00087</strain>
        <strain evidence="3">TM448B00099</strain>
    </source>
</reference>
<dbReference type="EMBL" id="MT143973">
    <property type="protein sequence ID" value="QJA44070.1"/>
    <property type="molecule type" value="Genomic_DNA"/>
</dbReference>
<protein>
    <submittedName>
        <fullName evidence="1">Uncharacterized protein</fullName>
    </submittedName>
</protein>